<sequence>MSVLKNINNIIVCGLCILLLSGCKKYLDAKSDKSLVTPSSLADLQSILDYYFWVNQRDPGAGLLSSEDYYLSQSDFDGLGSLYNQNLYIWNPSNLFASGTNDWSRAYDNVYRANTILENISSIPIDTENNVEWNNVYGQALFLRAKAFFQIAVIWAKVFDSSTASTDLGIPLRLKSDFNEISTRSTLQETYDQIIADAKSATEKLPDIPLHVLRSSKMASNGLLARIYLSLGNYDSCLYYCQAALAIKSELLDYNELSQTATYPIANFNKEVMYGAQITSSYSVTSKQVDSSLYKSYDDNDLRKAIFFRSKGNGSYSFKGGYTGSSTPFSGIATDEMYLMRAECNARLNQLQKSMDDLNNLLSKRWKTGTFIPYNNLSKDTLLYIILLERRKELLFRDIRWLDIKRLNRNGDNIILTRFINDKLYSLSANDLRYALAIPEDVIQLSGMPQNPR</sequence>
<proteinExistence type="inferred from homology"/>
<organism evidence="8 9">
    <name type="scientific">Rhizosphaericola mali</name>
    <dbReference type="NCBI Taxonomy" id="2545455"/>
    <lineage>
        <taxon>Bacteria</taxon>
        <taxon>Pseudomonadati</taxon>
        <taxon>Bacteroidota</taxon>
        <taxon>Chitinophagia</taxon>
        <taxon>Chitinophagales</taxon>
        <taxon>Chitinophagaceae</taxon>
        <taxon>Rhizosphaericola</taxon>
    </lineage>
</organism>
<dbReference type="RefSeq" id="WP_131329857.1">
    <property type="nucleotide sequence ID" value="NZ_CP044016.1"/>
</dbReference>
<dbReference type="Pfam" id="PF07980">
    <property type="entry name" value="SusD_RagB"/>
    <property type="match status" value="1"/>
</dbReference>
<name>A0A5P2G440_9BACT</name>
<dbReference type="AlphaFoldDB" id="A0A5P2G440"/>
<evidence type="ECO:0000313" key="9">
    <source>
        <dbReference type="Proteomes" id="UP000292424"/>
    </source>
</evidence>
<dbReference type="Proteomes" id="UP000292424">
    <property type="component" value="Chromosome"/>
</dbReference>
<dbReference type="InterPro" id="IPR012944">
    <property type="entry name" value="SusD_RagB_dom"/>
</dbReference>
<dbReference type="PROSITE" id="PS51257">
    <property type="entry name" value="PROKAR_LIPOPROTEIN"/>
    <property type="match status" value="1"/>
</dbReference>
<comment type="similarity">
    <text evidence="2">Belongs to the SusD family.</text>
</comment>
<evidence type="ECO:0000256" key="3">
    <source>
        <dbReference type="ARBA" id="ARBA00022729"/>
    </source>
</evidence>
<feature type="domain" description="SusD-like N-terminal" evidence="7">
    <location>
        <begin position="25"/>
        <end position="229"/>
    </location>
</feature>
<evidence type="ECO:0000256" key="1">
    <source>
        <dbReference type="ARBA" id="ARBA00004442"/>
    </source>
</evidence>
<feature type="domain" description="RagB/SusD" evidence="6">
    <location>
        <begin position="335"/>
        <end position="407"/>
    </location>
</feature>
<dbReference type="Pfam" id="PF14322">
    <property type="entry name" value="SusD-like_3"/>
    <property type="match status" value="1"/>
</dbReference>
<evidence type="ECO:0000256" key="4">
    <source>
        <dbReference type="ARBA" id="ARBA00023136"/>
    </source>
</evidence>
<evidence type="ECO:0000313" key="8">
    <source>
        <dbReference type="EMBL" id="QES88909.1"/>
    </source>
</evidence>
<gene>
    <name evidence="8" type="ORF">E0W69_009645</name>
</gene>
<dbReference type="KEGG" id="arac:E0W69_009645"/>
<keyword evidence="5" id="KW-0998">Cell outer membrane</keyword>
<dbReference type="GO" id="GO:0009279">
    <property type="term" value="C:cell outer membrane"/>
    <property type="evidence" value="ECO:0007669"/>
    <property type="project" value="UniProtKB-SubCell"/>
</dbReference>
<dbReference type="SUPFAM" id="SSF48452">
    <property type="entry name" value="TPR-like"/>
    <property type="match status" value="1"/>
</dbReference>
<comment type="subcellular location">
    <subcellularLocation>
        <location evidence="1">Cell outer membrane</location>
    </subcellularLocation>
</comment>
<reference evidence="8 9" key="1">
    <citation type="submission" date="2019-09" db="EMBL/GenBank/DDBJ databases">
        <title>Complete genome sequence of Arachidicoccus sp. B3-10 isolated from apple orchard soil.</title>
        <authorList>
            <person name="Kim H.S."/>
            <person name="Han K.-I."/>
            <person name="Suh M.K."/>
            <person name="Lee K.C."/>
            <person name="Eom M.K."/>
            <person name="Kim J.-S."/>
            <person name="Kang S.W."/>
            <person name="Sin Y."/>
            <person name="Lee J.-S."/>
        </authorList>
    </citation>
    <scope>NUCLEOTIDE SEQUENCE [LARGE SCALE GENOMIC DNA]</scope>
    <source>
        <strain evidence="8 9">B3-10</strain>
    </source>
</reference>
<dbReference type="InterPro" id="IPR011990">
    <property type="entry name" value="TPR-like_helical_dom_sf"/>
</dbReference>
<evidence type="ECO:0000256" key="2">
    <source>
        <dbReference type="ARBA" id="ARBA00006275"/>
    </source>
</evidence>
<keyword evidence="4" id="KW-0472">Membrane</keyword>
<dbReference type="InterPro" id="IPR033985">
    <property type="entry name" value="SusD-like_N"/>
</dbReference>
<evidence type="ECO:0000259" key="7">
    <source>
        <dbReference type="Pfam" id="PF14322"/>
    </source>
</evidence>
<evidence type="ECO:0000256" key="5">
    <source>
        <dbReference type="ARBA" id="ARBA00023237"/>
    </source>
</evidence>
<dbReference type="Gene3D" id="1.25.40.390">
    <property type="match status" value="1"/>
</dbReference>
<evidence type="ECO:0000259" key="6">
    <source>
        <dbReference type="Pfam" id="PF07980"/>
    </source>
</evidence>
<dbReference type="OrthoDB" id="653598at2"/>
<keyword evidence="3" id="KW-0732">Signal</keyword>
<dbReference type="EMBL" id="CP044016">
    <property type="protein sequence ID" value="QES88909.1"/>
    <property type="molecule type" value="Genomic_DNA"/>
</dbReference>
<protein>
    <submittedName>
        <fullName evidence="8">RagB/SusD family nutrient uptake outer membrane protein</fullName>
    </submittedName>
</protein>
<accession>A0A5P2G440</accession>
<keyword evidence="9" id="KW-1185">Reference proteome</keyword>